<feature type="signal peptide" evidence="1">
    <location>
        <begin position="1"/>
        <end position="20"/>
    </location>
</feature>
<keyword evidence="1" id="KW-0732">Signal</keyword>
<protein>
    <recommendedName>
        <fullName evidence="3">Cuticular protein</fullName>
    </recommendedName>
</protein>
<accession>I4DMQ6</accession>
<feature type="chain" id="PRO_5003688244" description="Cuticular protein" evidence="1">
    <location>
        <begin position="21"/>
        <end position="117"/>
    </location>
</feature>
<dbReference type="AlphaFoldDB" id="I4DMQ6"/>
<dbReference type="RefSeq" id="NP_001298428.1">
    <property type="nucleotide sequence ID" value="NM_001311499.1"/>
</dbReference>
<organism evidence="2">
    <name type="scientific">Papilio polytes</name>
    <name type="common">Common mormon</name>
    <name type="synonym">Swallowtail butterfly</name>
    <dbReference type="NCBI Taxonomy" id="76194"/>
    <lineage>
        <taxon>Eukaryota</taxon>
        <taxon>Metazoa</taxon>
        <taxon>Ecdysozoa</taxon>
        <taxon>Arthropoda</taxon>
        <taxon>Hexapoda</taxon>
        <taxon>Insecta</taxon>
        <taxon>Pterygota</taxon>
        <taxon>Neoptera</taxon>
        <taxon>Endopterygota</taxon>
        <taxon>Lepidoptera</taxon>
        <taxon>Glossata</taxon>
        <taxon>Ditrysia</taxon>
        <taxon>Papilionoidea</taxon>
        <taxon>Papilionidae</taxon>
        <taxon>Papilioninae</taxon>
        <taxon>Papilio</taxon>
    </lineage>
</organism>
<evidence type="ECO:0000313" key="2">
    <source>
        <dbReference type="EMBL" id="BAM19196.1"/>
    </source>
</evidence>
<proteinExistence type="evidence at transcript level"/>
<evidence type="ECO:0008006" key="3">
    <source>
        <dbReference type="Google" id="ProtNLM"/>
    </source>
</evidence>
<name>I4DMQ6_PAPPL</name>
<dbReference type="OrthoDB" id="10342851at2759"/>
<reference evidence="2" key="1">
    <citation type="journal article" date="2012" name="BMC Biol.">
        <title>Comprehensive microarray-based analysis for stage-specific larval camouflage pattern-associated genes in the swallowtail butterfly, Papilio xuthus.</title>
        <authorList>
            <person name="Futahashi R."/>
            <person name="Shirataki H."/>
            <person name="Narita T."/>
            <person name="Mita K."/>
            <person name="Fujiwara H."/>
        </authorList>
    </citation>
    <scope>NUCLEOTIDE SEQUENCE</scope>
    <source>
        <tissue evidence="2">Epidermis</tissue>
    </source>
</reference>
<dbReference type="GeneID" id="106109265"/>
<evidence type="ECO:0000256" key="1">
    <source>
        <dbReference type="SAM" id="SignalP"/>
    </source>
</evidence>
<dbReference type="EMBL" id="AK402574">
    <property type="protein sequence ID" value="BAM19196.1"/>
    <property type="molecule type" value="mRNA"/>
</dbReference>
<sequence>MKSIYLISVIALLIVPIAHAHLDELLFGIGNTVRGIQQKFGFGLSLGFNGHPNNGYPYDSYSDAYRLQQENEYLRRQYEAMVHRDRRPDAEQIHVHNNNYMVMNPYGVYTSDPTQQG</sequence>